<name>E6YMP6_9HYPH</name>
<accession>E6YMP6</accession>
<reference evidence="1" key="1">
    <citation type="journal article" date="2011" name="PLoS Genet.">
        <title>Parallel evolution of a type IV secretion system in radiating lineages of the host-restricted bacterial pathogen Bartonella.</title>
        <authorList>
            <person name="Engel P."/>
            <person name="Salzburger W."/>
            <person name="Liesch M."/>
            <person name="Chang C.C."/>
            <person name="Maruyama S."/>
            <person name="Lanz C."/>
            <person name="Calteau A."/>
            <person name="Lajus A."/>
            <person name="Medigue C."/>
            <person name="Schuster S.C."/>
            <person name="Dehio C."/>
        </authorList>
    </citation>
    <scope>NUCLEOTIDE SEQUENCE</scope>
    <source>
        <strain evidence="1">ATCC BAA-1498</strain>
    </source>
</reference>
<sequence>MSYPTLAAANIKSIELSSCIIKILEQQITFLVYSISSNLTPILDIPCNNNCISSTSD</sequence>
<protein>
    <submittedName>
        <fullName evidence="1">Uncharacterized protein</fullName>
    </submittedName>
</protein>
<evidence type="ECO:0000313" key="1">
    <source>
        <dbReference type="EMBL" id="CBI78134.1"/>
    </source>
</evidence>
<proteinExistence type="predicted"/>
<dbReference type="AlphaFoldDB" id="E6YMP6"/>
<gene>
    <name evidence="1" type="ORF">BARRO_70031</name>
</gene>
<dbReference type="EMBL" id="FN645461">
    <property type="protein sequence ID" value="CBI78134.1"/>
    <property type="molecule type" value="Genomic_DNA"/>
</dbReference>
<organism evidence="1">
    <name type="scientific">Bartonella rochalimae ATCC BAA-1498</name>
    <dbReference type="NCBI Taxonomy" id="685782"/>
    <lineage>
        <taxon>Bacteria</taxon>
        <taxon>Pseudomonadati</taxon>
        <taxon>Pseudomonadota</taxon>
        <taxon>Alphaproteobacteria</taxon>
        <taxon>Hyphomicrobiales</taxon>
        <taxon>Bartonellaceae</taxon>
        <taxon>Bartonella</taxon>
    </lineage>
</organism>